<feature type="chain" id="PRO_5018585136" evidence="1">
    <location>
        <begin position="20"/>
        <end position="763"/>
    </location>
</feature>
<sequence>MMRSIVCLLLFLMGSGVFAQKANFEACVKFSEKNLSDYVHSLSVYPSWIGNSDFFWYYYTTSDGTVYYLVDAGKGKKQKLFSTERLAAKLAELTGKTENVRDFKLGGVRFEGDNPYRLIFSKYGKDFEYDVKRNVLKEYSRESKGNSFSHVPYWQRWSPDSNYMVYAYKHNVYLQERGDTISYQLTTDGERYYSYSFQRDKDTDKREGASITWSRDSKVFYALRQDRRNVGEGYLIDHLAEPRPTLKTYKFPMPGEKYVYTYDLHLFHAEKRSHQVVDIAKYPDQEVKIILFDFNKYPEYIYFTRKSRTCDEMDLCRVDTRTGEVFEIIHERCEPHFTEQLFECRILNGGEDILWWSERSGWGQYYLYNKDGQLKNPVTTGDFVAGRIMEMDTLGRSFVFEGYGREKGINPEYRLFYKVNFDGSDLTLLTPGDGFHSIDLAKNGKYLIDNYSRADQEPIAELRNMKGKKIMELERPDLRLLYETGWKKPERIRVKAADGMTDLYGVMYRPFDMDTTRKYPIIVNVYPGPQENFVPQSFTLDDNGNESLAQLGFIVVNVGFRGSCFTRGRNYHCFGYGNLRDYALADCKFVVEQLANRYSFIDLDRVGIYGHSGGGFMAAASILTYPDFYKVAVAASGNHDNNIYTKWWGETYHGVKMHEKRVGKQDSVVYSFESKIPTTIELAKNLKGKLLLITGDMDINVHMAHTIRLANALMQANKRFDLMLIPGADHGLGSPYYVNLIRYYFVENLLGQRLNSADMDKVD</sequence>
<dbReference type="Proteomes" id="UP000270673">
    <property type="component" value="Chromosome"/>
</dbReference>
<dbReference type="SUPFAM" id="SSF53474">
    <property type="entry name" value="alpha/beta-Hydrolases"/>
    <property type="match status" value="1"/>
</dbReference>
<feature type="signal peptide" evidence="1">
    <location>
        <begin position="1"/>
        <end position="19"/>
    </location>
</feature>
<dbReference type="SUPFAM" id="SSF82171">
    <property type="entry name" value="DPP6 N-terminal domain-like"/>
    <property type="match status" value="1"/>
</dbReference>
<dbReference type="Pfam" id="PF00326">
    <property type="entry name" value="Peptidase_S9"/>
    <property type="match status" value="1"/>
</dbReference>
<feature type="domain" description="Peptidase S9 prolyl oligopeptidase catalytic" evidence="2">
    <location>
        <begin position="547"/>
        <end position="743"/>
    </location>
</feature>
<dbReference type="InterPro" id="IPR002469">
    <property type="entry name" value="Peptidase_S9B_N"/>
</dbReference>
<keyword evidence="5" id="KW-1185">Reference proteome</keyword>
<reference evidence="4 5" key="1">
    <citation type="submission" date="2018-10" db="EMBL/GenBank/DDBJ databases">
        <title>Butyricimonas faecalis sp. nov., isolated from human faeces and emended description of the genus Butyricimonas.</title>
        <authorList>
            <person name="Le Roy T."/>
            <person name="Van der Smissen P."/>
            <person name="Paquot A."/>
            <person name="Delzenne N."/>
            <person name="Muccioli G."/>
            <person name="Collet J.-F."/>
            <person name="Cani P.D."/>
        </authorList>
    </citation>
    <scope>NUCLEOTIDE SEQUENCE [LARGE SCALE GENOMIC DNA]</scope>
    <source>
        <strain evidence="4 5">H184</strain>
    </source>
</reference>
<dbReference type="PANTHER" id="PTHR11731">
    <property type="entry name" value="PROTEASE FAMILY S9B,C DIPEPTIDYL-PEPTIDASE IV-RELATED"/>
    <property type="match status" value="1"/>
</dbReference>
<dbReference type="GO" id="GO:0008236">
    <property type="term" value="F:serine-type peptidase activity"/>
    <property type="evidence" value="ECO:0007669"/>
    <property type="project" value="InterPro"/>
</dbReference>
<dbReference type="OrthoDB" id="9812921at2"/>
<dbReference type="Gene3D" id="2.140.10.30">
    <property type="entry name" value="Dipeptidylpeptidase IV, N-terminal domain"/>
    <property type="match status" value="1"/>
</dbReference>
<evidence type="ECO:0000259" key="2">
    <source>
        <dbReference type="Pfam" id="PF00326"/>
    </source>
</evidence>
<organism evidence="4 5">
    <name type="scientific">Butyricimonas faecalis</name>
    <dbReference type="NCBI Taxonomy" id="2093856"/>
    <lineage>
        <taxon>Bacteria</taxon>
        <taxon>Pseudomonadati</taxon>
        <taxon>Bacteroidota</taxon>
        <taxon>Bacteroidia</taxon>
        <taxon>Bacteroidales</taxon>
        <taxon>Odoribacteraceae</taxon>
        <taxon>Butyricimonas</taxon>
    </lineage>
</organism>
<feature type="domain" description="Dipeptidylpeptidase IV N-terminal" evidence="3">
    <location>
        <begin position="123"/>
        <end position="456"/>
    </location>
</feature>
<dbReference type="Pfam" id="PF00930">
    <property type="entry name" value="DPPIV_N"/>
    <property type="match status" value="1"/>
</dbReference>
<gene>
    <name evidence="4" type="ORF">D8S85_14570</name>
</gene>
<dbReference type="InterPro" id="IPR050278">
    <property type="entry name" value="Serine_Prot_S9B/DPPIV"/>
</dbReference>
<keyword evidence="1" id="KW-0732">Signal</keyword>
<dbReference type="Gene3D" id="3.40.50.1820">
    <property type="entry name" value="alpha/beta hydrolase"/>
    <property type="match status" value="1"/>
</dbReference>
<dbReference type="InterPro" id="IPR029058">
    <property type="entry name" value="AB_hydrolase_fold"/>
</dbReference>
<evidence type="ECO:0000313" key="4">
    <source>
        <dbReference type="EMBL" id="AZS30647.1"/>
    </source>
</evidence>
<dbReference type="InterPro" id="IPR001375">
    <property type="entry name" value="Peptidase_S9_cat"/>
</dbReference>
<evidence type="ECO:0000256" key="1">
    <source>
        <dbReference type="SAM" id="SignalP"/>
    </source>
</evidence>
<dbReference type="EMBL" id="CP032819">
    <property type="protein sequence ID" value="AZS30647.1"/>
    <property type="molecule type" value="Genomic_DNA"/>
</dbReference>
<dbReference type="PANTHER" id="PTHR11731:SF193">
    <property type="entry name" value="DIPEPTIDYL PEPTIDASE 9"/>
    <property type="match status" value="1"/>
</dbReference>
<dbReference type="KEGG" id="buy:D8S85_14570"/>
<proteinExistence type="predicted"/>
<evidence type="ECO:0000259" key="3">
    <source>
        <dbReference type="Pfam" id="PF00930"/>
    </source>
</evidence>
<evidence type="ECO:0000313" key="5">
    <source>
        <dbReference type="Proteomes" id="UP000270673"/>
    </source>
</evidence>
<name>A0A3Q9IV26_9BACT</name>
<dbReference type="GO" id="GO:0006508">
    <property type="term" value="P:proteolysis"/>
    <property type="evidence" value="ECO:0007669"/>
    <property type="project" value="InterPro"/>
</dbReference>
<accession>A0A3Q9IV26</accession>
<dbReference type="RefSeq" id="WP_127075310.1">
    <property type="nucleotide sequence ID" value="NZ_CP032819.1"/>
</dbReference>
<dbReference type="GO" id="GO:0008239">
    <property type="term" value="F:dipeptidyl-peptidase activity"/>
    <property type="evidence" value="ECO:0007669"/>
    <property type="project" value="TreeGrafter"/>
</dbReference>
<dbReference type="AlphaFoldDB" id="A0A3Q9IV26"/>
<protein>
    <submittedName>
        <fullName evidence="4">S9 family peptidase</fullName>
    </submittedName>
</protein>